<dbReference type="Proteomes" id="UP001485043">
    <property type="component" value="Unassembled WGS sequence"/>
</dbReference>
<keyword evidence="3" id="KW-1185">Reference proteome</keyword>
<name>A0AAW1SR35_9CHLO</name>
<evidence type="ECO:0000313" key="3">
    <source>
        <dbReference type="Proteomes" id="UP001485043"/>
    </source>
</evidence>
<protein>
    <recommendedName>
        <fullName evidence="1">Beta-carotene isomerase D27-like C-terminal domain-containing protein</fullName>
    </recommendedName>
</protein>
<dbReference type="InterPro" id="IPR038938">
    <property type="entry name" value="D27-like"/>
</dbReference>
<accession>A0AAW1SR35</accession>
<proteinExistence type="predicted"/>
<organism evidence="2 3">
    <name type="scientific">Apatococcus fuscideae</name>
    <dbReference type="NCBI Taxonomy" id="2026836"/>
    <lineage>
        <taxon>Eukaryota</taxon>
        <taxon>Viridiplantae</taxon>
        <taxon>Chlorophyta</taxon>
        <taxon>core chlorophytes</taxon>
        <taxon>Trebouxiophyceae</taxon>
        <taxon>Chlorellales</taxon>
        <taxon>Chlorellaceae</taxon>
        <taxon>Apatococcus</taxon>
    </lineage>
</organism>
<dbReference type="Pfam" id="PF13225">
    <property type="entry name" value="D27-like_C"/>
    <property type="match status" value="1"/>
</dbReference>
<dbReference type="PANTHER" id="PTHR33591:SF7">
    <property type="entry name" value="BETA-CAROTENE ISOMERASE D27-LIKE C-TERMINAL DOMAIN-CONTAINING PROTEIN"/>
    <property type="match status" value="1"/>
</dbReference>
<gene>
    <name evidence="2" type="ORF">WJX84_012260</name>
</gene>
<sequence length="164" mass="18430">MVEVSKAMMKSRSASQQRDAVISGFPAVPAWFRHLFPYSKWGAEANAWITPTFFTWLVGPMEIEATEIEGVRQRSQVHIKRCRYLAESGCAGMCVNLCKSPTQDFFTNQLGMPLTMQPNFQNYSCNMIFGQRPPPLKEDEATGQSCLQECSSALQSAPKCHKLQ</sequence>
<feature type="domain" description="Beta-carotene isomerase D27-like C-terminal" evidence="1">
    <location>
        <begin position="56"/>
        <end position="137"/>
    </location>
</feature>
<dbReference type="PANTHER" id="PTHR33591">
    <property type="entry name" value="BETA-CAROTENE ISOMERASE D27"/>
    <property type="match status" value="1"/>
</dbReference>
<evidence type="ECO:0000259" key="1">
    <source>
        <dbReference type="Pfam" id="PF13225"/>
    </source>
</evidence>
<dbReference type="GO" id="GO:0005506">
    <property type="term" value="F:iron ion binding"/>
    <property type="evidence" value="ECO:0007669"/>
    <property type="project" value="InterPro"/>
</dbReference>
<dbReference type="EMBL" id="JALJOV010001191">
    <property type="protein sequence ID" value="KAK9852369.1"/>
    <property type="molecule type" value="Genomic_DNA"/>
</dbReference>
<dbReference type="InterPro" id="IPR025114">
    <property type="entry name" value="D27-like_C"/>
</dbReference>
<reference evidence="2 3" key="1">
    <citation type="journal article" date="2024" name="Nat. Commun.">
        <title>Phylogenomics reveals the evolutionary origins of lichenization in chlorophyte algae.</title>
        <authorList>
            <person name="Puginier C."/>
            <person name="Libourel C."/>
            <person name="Otte J."/>
            <person name="Skaloud P."/>
            <person name="Haon M."/>
            <person name="Grisel S."/>
            <person name="Petersen M."/>
            <person name="Berrin J.G."/>
            <person name="Delaux P.M."/>
            <person name="Dal Grande F."/>
            <person name="Keller J."/>
        </authorList>
    </citation>
    <scope>NUCLEOTIDE SEQUENCE [LARGE SCALE GENOMIC DNA]</scope>
    <source>
        <strain evidence="2 3">SAG 2523</strain>
    </source>
</reference>
<comment type="caution">
    <text evidence="2">The sequence shown here is derived from an EMBL/GenBank/DDBJ whole genome shotgun (WGS) entry which is preliminary data.</text>
</comment>
<dbReference type="AlphaFoldDB" id="A0AAW1SR35"/>
<evidence type="ECO:0000313" key="2">
    <source>
        <dbReference type="EMBL" id="KAK9852369.1"/>
    </source>
</evidence>